<name>T1BWP1_9ZZZZ</name>
<proteinExistence type="predicted"/>
<gene>
    <name evidence="1" type="ORF">B1A_05157</name>
</gene>
<comment type="caution">
    <text evidence="1">The sequence shown here is derived from an EMBL/GenBank/DDBJ whole genome shotgun (WGS) entry which is preliminary data.</text>
</comment>
<reference evidence="1" key="2">
    <citation type="journal article" date="2014" name="ISME J.">
        <title>Microbial stratification in low pH oxic and suboxic macroscopic growths along an acid mine drainage.</title>
        <authorList>
            <person name="Mendez-Garcia C."/>
            <person name="Mesa V."/>
            <person name="Sprenger R.R."/>
            <person name="Richter M."/>
            <person name="Diez M.S."/>
            <person name="Solano J."/>
            <person name="Bargiela R."/>
            <person name="Golyshina O.V."/>
            <person name="Manteca A."/>
            <person name="Ramos J.L."/>
            <person name="Gallego J.R."/>
            <person name="Llorente I."/>
            <person name="Martins Dos Santos V.A."/>
            <person name="Jensen O.N."/>
            <person name="Pelaez A.I."/>
            <person name="Sanchez J."/>
            <person name="Ferrer M."/>
        </authorList>
    </citation>
    <scope>NUCLEOTIDE SEQUENCE</scope>
</reference>
<reference evidence="1" key="1">
    <citation type="submission" date="2013-08" db="EMBL/GenBank/DDBJ databases">
        <authorList>
            <person name="Mendez C."/>
            <person name="Richter M."/>
            <person name="Ferrer M."/>
            <person name="Sanchez J."/>
        </authorList>
    </citation>
    <scope>NUCLEOTIDE SEQUENCE</scope>
</reference>
<evidence type="ECO:0000313" key="1">
    <source>
        <dbReference type="EMBL" id="EQD73028.1"/>
    </source>
</evidence>
<sequence length="92" mass="10251">MVYQGGFPDSGEIVNFTVEDEPKWVKVKLGDGSEIQIKMEIVAIMKNGNDPNTGLPIYMVQATNIIRLTNIPKELINKKQKEGDKGQGGLYR</sequence>
<protein>
    <submittedName>
        <fullName evidence="1">Uncharacterized protein</fullName>
    </submittedName>
</protein>
<dbReference type="EMBL" id="AUZX01003756">
    <property type="protein sequence ID" value="EQD73028.1"/>
    <property type="molecule type" value="Genomic_DNA"/>
</dbReference>
<organism evidence="1">
    <name type="scientific">mine drainage metagenome</name>
    <dbReference type="NCBI Taxonomy" id="410659"/>
    <lineage>
        <taxon>unclassified sequences</taxon>
        <taxon>metagenomes</taxon>
        <taxon>ecological metagenomes</taxon>
    </lineage>
</organism>
<dbReference type="AlphaFoldDB" id="T1BWP1"/>
<accession>T1BWP1</accession>